<dbReference type="Gene3D" id="3.10.450.50">
    <property type="match status" value="1"/>
</dbReference>
<dbReference type="SUPFAM" id="SSF48179">
    <property type="entry name" value="6-phosphogluconate dehydrogenase C-terminal domain-like"/>
    <property type="match status" value="1"/>
</dbReference>
<feature type="domain" description="6-phosphogluconate dehydrogenase NADP-binding" evidence="1">
    <location>
        <begin position="2"/>
        <end position="156"/>
    </location>
</feature>
<dbReference type="InterPro" id="IPR036291">
    <property type="entry name" value="NAD(P)-bd_dom_sf"/>
</dbReference>
<feature type="domain" description="3-hydroxyisobutyrate dehydrogenase-like NAD-binding" evidence="3">
    <location>
        <begin position="159"/>
        <end position="281"/>
    </location>
</feature>
<dbReference type="InterPro" id="IPR032710">
    <property type="entry name" value="NTF2-like_dom_sf"/>
</dbReference>
<dbReference type="Pfam" id="PF03446">
    <property type="entry name" value="NAD_binding_2"/>
    <property type="match status" value="1"/>
</dbReference>
<dbReference type="InterPro" id="IPR006115">
    <property type="entry name" value="6PGDH_NADP-bd"/>
</dbReference>
<evidence type="ECO:0000259" key="3">
    <source>
        <dbReference type="Pfam" id="PF14833"/>
    </source>
</evidence>
<reference evidence="4 5" key="1">
    <citation type="submission" date="2021-03" db="EMBL/GenBank/DDBJ databases">
        <title>Sequencing the genomes of 1000 actinobacteria strains.</title>
        <authorList>
            <person name="Klenk H.-P."/>
        </authorList>
    </citation>
    <scope>NUCLEOTIDE SEQUENCE [LARGE SCALE GENOMIC DNA]</scope>
    <source>
        <strain evidence="4 5">DSM 46670</strain>
    </source>
</reference>
<dbReference type="InterPro" id="IPR013328">
    <property type="entry name" value="6PGD_dom2"/>
</dbReference>
<organism evidence="4 5">
    <name type="scientific">Kibdelosporangium banguiense</name>
    <dbReference type="NCBI Taxonomy" id="1365924"/>
    <lineage>
        <taxon>Bacteria</taxon>
        <taxon>Bacillati</taxon>
        <taxon>Actinomycetota</taxon>
        <taxon>Actinomycetes</taxon>
        <taxon>Pseudonocardiales</taxon>
        <taxon>Pseudonocardiaceae</taxon>
        <taxon>Kibdelosporangium</taxon>
    </lineage>
</organism>
<dbReference type="RefSeq" id="WP_209646066.1">
    <property type="nucleotide sequence ID" value="NZ_JAGINW010000001.1"/>
</dbReference>
<proteinExistence type="predicted"/>
<dbReference type="InterPro" id="IPR029154">
    <property type="entry name" value="HIBADH-like_NADP-bd"/>
</dbReference>
<comment type="caution">
    <text evidence="4">The sequence shown here is derived from an EMBL/GenBank/DDBJ whole genome shotgun (WGS) entry which is preliminary data.</text>
</comment>
<feature type="domain" description="SnoaL-like" evidence="2">
    <location>
        <begin position="297"/>
        <end position="391"/>
    </location>
</feature>
<sequence length="397" mass="41852">MNVGLIGLGFMGTLMGRALLAAGYELTVFDIDPARCAELEHAGAVTAGSASALASGRDIVFMMVREPSQVRECVAGPDGILSADSLPRIVVDCSTNSHALVLSLAGECASRGVAFVDAPVTGRPPDATFFVGGDPVAVAELQPLFAVLANHVTHLGGPGCGTVGKLVNQQVLYGTYLISLEALLMAAKAGVDAPLLAQAMQHGPARSAVLDSIPEKILGADLSDNRGAPLRLIDKDMRLLAELAAGLEMSSANVAALVEAFGEALAEGLGDHHFGAVVQVLADRRTHAVVSNDRQLVRRFVELWNADTPELLGEVADASFIWHGIDGGEVHGLDAYVKTVTARSRGPRHIVIEQFAGEAGLIMVRLLIHRGDGSRFRTHDLFETRRGKITQEWSGHA</sequence>
<dbReference type="PANTHER" id="PTHR43060:SF15">
    <property type="entry name" value="3-HYDROXYISOBUTYRATE DEHYDROGENASE-LIKE 1, MITOCHONDRIAL-RELATED"/>
    <property type="match status" value="1"/>
</dbReference>
<dbReference type="SUPFAM" id="SSF51735">
    <property type="entry name" value="NAD(P)-binding Rossmann-fold domains"/>
    <property type="match status" value="1"/>
</dbReference>
<name>A0ABS4TZ44_9PSEU</name>
<dbReference type="Pfam" id="PF14833">
    <property type="entry name" value="NAD_binding_11"/>
    <property type="match status" value="1"/>
</dbReference>
<evidence type="ECO:0000313" key="4">
    <source>
        <dbReference type="EMBL" id="MBP2329229.1"/>
    </source>
</evidence>
<evidence type="ECO:0000313" key="5">
    <source>
        <dbReference type="Proteomes" id="UP001519332"/>
    </source>
</evidence>
<dbReference type="PANTHER" id="PTHR43060">
    <property type="entry name" value="3-HYDROXYISOBUTYRATE DEHYDROGENASE-LIKE 1, MITOCHONDRIAL-RELATED"/>
    <property type="match status" value="1"/>
</dbReference>
<dbReference type="SUPFAM" id="SSF54427">
    <property type="entry name" value="NTF2-like"/>
    <property type="match status" value="1"/>
</dbReference>
<dbReference type="InterPro" id="IPR008927">
    <property type="entry name" value="6-PGluconate_DH-like_C_sf"/>
</dbReference>
<evidence type="ECO:0000259" key="2">
    <source>
        <dbReference type="Pfam" id="PF12680"/>
    </source>
</evidence>
<dbReference type="Proteomes" id="UP001519332">
    <property type="component" value="Unassembled WGS sequence"/>
</dbReference>
<protein>
    <submittedName>
        <fullName evidence="4">3-hydroxyisobutyrate dehydrogenase-like beta-hydroxyacid dehydrogenase</fullName>
    </submittedName>
</protein>
<accession>A0ABS4TZ44</accession>
<keyword evidence="5" id="KW-1185">Reference proteome</keyword>
<evidence type="ECO:0000259" key="1">
    <source>
        <dbReference type="Pfam" id="PF03446"/>
    </source>
</evidence>
<dbReference type="InterPro" id="IPR037401">
    <property type="entry name" value="SnoaL-like"/>
</dbReference>
<gene>
    <name evidence="4" type="ORF">JOF56_009614</name>
</gene>
<dbReference type="Gene3D" id="1.10.1040.10">
    <property type="entry name" value="N-(1-d-carboxylethyl)-l-norvaline Dehydrogenase, domain 2"/>
    <property type="match status" value="1"/>
</dbReference>
<dbReference type="Gene3D" id="3.40.50.720">
    <property type="entry name" value="NAD(P)-binding Rossmann-like Domain"/>
    <property type="match status" value="1"/>
</dbReference>
<dbReference type="EMBL" id="JAGINW010000001">
    <property type="protein sequence ID" value="MBP2329229.1"/>
    <property type="molecule type" value="Genomic_DNA"/>
</dbReference>
<dbReference type="Pfam" id="PF12680">
    <property type="entry name" value="SnoaL_2"/>
    <property type="match status" value="1"/>
</dbReference>